<dbReference type="InterPro" id="IPR036875">
    <property type="entry name" value="Znf_CCHC_sf"/>
</dbReference>
<dbReference type="OrthoDB" id="1914176at2759"/>
<reference evidence="4 5" key="1">
    <citation type="journal article" date="2018" name="Cell">
        <title>The Chara Genome: Secondary Complexity and Implications for Plant Terrestrialization.</title>
        <authorList>
            <person name="Nishiyama T."/>
            <person name="Sakayama H."/>
            <person name="Vries J.D."/>
            <person name="Buschmann H."/>
            <person name="Saint-Marcoux D."/>
            <person name="Ullrich K.K."/>
            <person name="Haas F.B."/>
            <person name="Vanderstraeten L."/>
            <person name="Becker D."/>
            <person name="Lang D."/>
            <person name="Vosolsobe S."/>
            <person name="Rombauts S."/>
            <person name="Wilhelmsson P.K.I."/>
            <person name="Janitza P."/>
            <person name="Kern R."/>
            <person name="Heyl A."/>
            <person name="Rumpler F."/>
            <person name="Villalobos L.I.A.C."/>
            <person name="Clay J.M."/>
            <person name="Skokan R."/>
            <person name="Toyoda A."/>
            <person name="Suzuki Y."/>
            <person name="Kagoshima H."/>
            <person name="Schijlen E."/>
            <person name="Tajeshwar N."/>
            <person name="Catarino B."/>
            <person name="Hetherington A.J."/>
            <person name="Saltykova A."/>
            <person name="Bonnot C."/>
            <person name="Breuninger H."/>
            <person name="Symeonidi A."/>
            <person name="Radhakrishnan G.V."/>
            <person name="Van Nieuwerburgh F."/>
            <person name="Deforce D."/>
            <person name="Chang C."/>
            <person name="Karol K.G."/>
            <person name="Hedrich R."/>
            <person name="Ulvskov P."/>
            <person name="Glockner G."/>
            <person name="Delwiche C.F."/>
            <person name="Petrasek J."/>
            <person name="Van de Peer Y."/>
            <person name="Friml J."/>
            <person name="Beilby M."/>
            <person name="Dolan L."/>
            <person name="Kohara Y."/>
            <person name="Sugano S."/>
            <person name="Fujiyama A."/>
            <person name="Delaux P.-M."/>
            <person name="Quint M."/>
            <person name="TheiBen G."/>
            <person name="Hagemann M."/>
            <person name="Harholt J."/>
            <person name="Dunand C."/>
            <person name="Zachgo S."/>
            <person name="Langdale J."/>
            <person name="Maumus F."/>
            <person name="Straeten D.V.D."/>
            <person name="Gould S.B."/>
            <person name="Rensing S.A."/>
        </authorList>
    </citation>
    <scope>NUCLEOTIDE SEQUENCE [LARGE SCALE GENOMIC DNA]</scope>
    <source>
        <strain evidence="4 5">S276</strain>
    </source>
</reference>
<name>A0A388JNU4_CHABU</name>
<dbReference type="GO" id="GO:0008270">
    <property type="term" value="F:zinc ion binding"/>
    <property type="evidence" value="ECO:0007669"/>
    <property type="project" value="UniProtKB-KW"/>
</dbReference>
<feature type="region of interest" description="Disordered" evidence="2">
    <location>
        <begin position="1"/>
        <end position="25"/>
    </location>
</feature>
<dbReference type="PROSITE" id="PS50158">
    <property type="entry name" value="ZF_CCHC"/>
    <property type="match status" value="1"/>
</dbReference>
<dbReference type="Gene3D" id="4.10.60.10">
    <property type="entry name" value="Zinc finger, CCHC-type"/>
    <property type="match status" value="1"/>
</dbReference>
<sequence length="313" mass="35437">MSNDQRESGRGHGGNQERGPRRPPLICFACGEEGHYATQCRNPRPGWRGAQQARPSSSTDSRRGRSYSPHKHYRGSTSEDREAQSQVKEIGDSVATLREYIEVECAKKEAKARQKAERKEAECCAMEEKEAREGKAKKKAEKAREEDERVAAIRKDMDLHVKLNVKEALSRACAEFREAIVAAKLHEKMKGKKKLNYVPEEEFSEYEFVGSDMEEICERAQGLSINEKWKGGSEPVFEDSPPMELPAKRTPKRTPKRGILKPAKLTPRLTRSKTKAKVRLSPATKDRITSAVKRKIPATTGKIGRYKLRDEVM</sequence>
<feature type="compositionally biased region" description="Basic residues" evidence="2">
    <location>
        <begin position="64"/>
        <end position="74"/>
    </location>
</feature>
<dbReference type="SMART" id="SM00343">
    <property type="entry name" value="ZnF_C2HC"/>
    <property type="match status" value="1"/>
</dbReference>
<evidence type="ECO:0000256" key="1">
    <source>
        <dbReference type="PROSITE-ProRule" id="PRU00047"/>
    </source>
</evidence>
<comment type="caution">
    <text evidence="4">The sequence shown here is derived from an EMBL/GenBank/DDBJ whole genome shotgun (WGS) entry which is preliminary data.</text>
</comment>
<dbReference type="EMBL" id="BFEA01000004">
    <property type="protein sequence ID" value="GBG59445.1"/>
    <property type="molecule type" value="Genomic_DNA"/>
</dbReference>
<evidence type="ECO:0000256" key="2">
    <source>
        <dbReference type="SAM" id="MobiDB-lite"/>
    </source>
</evidence>
<feature type="compositionally biased region" description="Basic residues" evidence="2">
    <location>
        <begin position="249"/>
        <end position="259"/>
    </location>
</feature>
<dbReference type="GO" id="GO:0003676">
    <property type="term" value="F:nucleic acid binding"/>
    <property type="evidence" value="ECO:0007669"/>
    <property type="project" value="InterPro"/>
</dbReference>
<feature type="compositionally biased region" description="Basic and acidic residues" evidence="2">
    <location>
        <begin position="1"/>
        <end position="10"/>
    </location>
</feature>
<dbReference type="Pfam" id="PF00098">
    <property type="entry name" value="zf-CCHC"/>
    <property type="match status" value="1"/>
</dbReference>
<keyword evidence="5" id="KW-1185">Reference proteome</keyword>
<dbReference type="AlphaFoldDB" id="A0A388JNU4"/>
<dbReference type="Proteomes" id="UP000265515">
    <property type="component" value="Unassembled WGS sequence"/>
</dbReference>
<keyword evidence="1" id="KW-0862">Zinc</keyword>
<dbReference type="InterPro" id="IPR001878">
    <property type="entry name" value="Znf_CCHC"/>
</dbReference>
<dbReference type="SUPFAM" id="SSF57756">
    <property type="entry name" value="Retrovirus zinc finger-like domains"/>
    <property type="match status" value="1"/>
</dbReference>
<feature type="region of interest" description="Disordered" evidence="2">
    <location>
        <begin position="39"/>
        <end position="90"/>
    </location>
</feature>
<keyword evidence="1" id="KW-0479">Metal-binding</keyword>
<evidence type="ECO:0000259" key="3">
    <source>
        <dbReference type="PROSITE" id="PS50158"/>
    </source>
</evidence>
<dbReference type="Gramene" id="GBG59445">
    <property type="protein sequence ID" value="GBG59445"/>
    <property type="gene ID" value="CBR_g38470"/>
</dbReference>
<accession>A0A388JNU4</accession>
<feature type="domain" description="CCHC-type" evidence="3">
    <location>
        <begin position="27"/>
        <end position="42"/>
    </location>
</feature>
<proteinExistence type="predicted"/>
<keyword evidence="1" id="KW-0863">Zinc-finger</keyword>
<organism evidence="4 5">
    <name type="scientific">Chara braunii</name>
    <name type="common">Braun's stonewort</name>
    <dbReference type="NCBI Taxonomy" id="69332"/>
    <lineage>
        <taxon>Eukaryota</taxon>
        <taxon>Viridiplantae</taxon>
        <taxon>Streptophyta</taxon>
        <taxon>Charophyceae</taxon>
        <taxon>Charales</taxon>
        <taxon>Characeae</taxon>
        <taxon>Chara</taxon>
    </lineage>
</organism>
<protein>
    <recommendedName>
        <fullName evidence="3">CCHC-type domain-containing protein</fullName>
    </recommendedName>
</protein>
<evidence type="ECO:0000313" key="5">
    <source>
        <dbReference type="Proteomes" id="UP000265515"/>
    </source>
</evidence>
<gene>
    <name evidence="4" type="ORF">CBR_g38470</name>
</gene>
<evidence type="ECO:0000313" key="4">
    <source>
        <dbReference type="EMBL" id="GBG59445.1"/>
    </source>
</evidence>
<feature type="region of interest" description="Disordered" evidence="2">
    <location>
        <begin position="231"/>
        <end position="289"/>
    </location>
</feature>